<dbReference type="RefSeq" id="WP_256311027.1">
    <property type="nucleotide sequence ID" value="NZ_JANGAC010000004.1"/>
</dbReference>
<dbReference type="Gene3D" id="1.20.144.10">
    <property type="entry name" value="Phosphatidic acid phosphatase type 2/haloperoxidase"/>
    <property type="match status" value="1"/>
</dbReference>
<dbReference type="InterPro" id="IPR036938">
    <property type="entry name" value="PAP2/HPO_sf"/>
</dbReference>
<evidence type="ECO:0000259" key="8">
    <source>
        <dbReference type="SMART" id="SM00014"/>
    </source>
</evidence>
<dbReference type="PANTHER" id="PTHR14969:SF62">
    <property type="entry name" value="DECAPRENYLPHOSPHORYL-5-PHOSPHORIBOSE PHOSPHATASE RV3807C-RELATED"/>
    <property type="match status" value="1"/>
</dbReference>
<feature type="transmembrane region" description="Helical" evidence="7">
    <location>
        <begin position="28"/>
        <end position="52"/>
    </location>
</feature>
<dbReference type="PANTHER" id="PTHR14969">
    <property type="entry name" value="SPHINGOSINE-1-PHOSPHATE PHOSPHOHYDROLASE"/>
    <property type="match status" value="1"/>
</dbReference>
<proteinExistence type="predicted"/>
<evidence type="ECO:0000256" key="4">
    <source>
        <dbReference type="ARBA" id="ARBA00022801"/>
    </source>
</evidence>
<feature type="transmembrane region" description="Helical" evidence="7">
    <location>
        <begin position="127"/>
        <end position="147"/>
    </location>
</feature>
<evidence type="ECO:0000256" key="2">
    <source>
        <dbReference type="ARBA" id="ARBA00022475"/>
    </source>
</evidence>
<dbReference type="Proteomes" id="UP001524478">
    <property type="component" value="Unassembled WGS sequence"/>
</dbReference>
<organism evidence="9 10">
    <name type="scientific">Tissierella carlieri</name>
    <dbReference type="NCBI Taxonomy" id="689904"/>
    <lineage>
        <taxon>Bacteria</taxon>
        <taxon>Bacillati</taxon>
        <taxon>Bacillota</taxon>
        <taxon>Tissierellia</taxon>
        <taxon>Tissierellales</taxon>
        <taxon>Tissierellaceae</taxon>
        <taxon>Tissierella</taxon>
    </lineage>
</organism>
<sequence>MKNKLKKFDDLFINIINRKMKHKYLDTIMYRATNLGGGVFSSLLVLILILIGSSNVKLIGLEALGALTISQIIVHALKRILSRERPYKIIEQLNTFGINLKDYSFPSGHTTASFSIATTIALNIPKLSIVVFVIAIIVGISRIYLGVHYPTDVTAGILLGIGTALVIHFYLLEYIYTLAESLGLK</sequence>
<evidence type="ECO:0000256" key="1">
    <source>
        <dbReference type="ARBA" id="ARBA00004651"/>
    </source>
</evidence>
<evidence type="ECO:0000313" key="9">
    <source>
        <dbReference type="EMBL" id="MCQ4922949.1"/>
    </source>
</evidence>
<evidence type="ECO:0000256" key="3">
    <source>
        <dbReference type="ARBA" id="ARBA00022692"/>
    </source>
</evidence>
<dbReference type="EMBL" id="JANGAC010000004">
    <property type="protein sequence ID" value="MCQ4922949.1"/>
    <property type="molecule type" value="Genomic_DNA"/>
</dbReference>
<feature type="domain" description="Phosphatidic acid phosphatase type 2/haloperoxidase" evidence="8">
    <location>
        <begin position="59"/>
        <end position="168"/>
    </location>
</feature>
<reference evidence="9 10" key="1">
    <citation type="submission" date="2022-06" db="EMBL/GenBank/DDBJ databases">
        <title>Isolation of gut microbiota from human fecal samples.</title>
        <authorList>
            <person name="Pamer E.G."/>
            <person name="Barat B."/>
            <person name="Waligurski E."/>
            <person name="Medina S."/>
            <person name="Paddock L."/>
            <person name="Mostad J."/>
        </authorList>
    </citation>
    <scope>NUCLEOTIDE SEQUENCE [LARGE SCALE GENOMIC DNA]</scope>
    <source>
        <strain evidence="9 10">DFI.7.95</strain>
    </source>
</reference>
<keyword evidence="2" id="KW-1003">Cell membrane</keyword>
<keyword evidence="3 7" id="KW-0812">Transmembrane</keyword>
<dbReference type="Pfam" id="PF01569">
    <property type="entry name" value="PAP2"/>
    <property type="match status" value="1"/>
</dbReference>
<accession>A0ABT1S908</accession>
<evidence type="ECO:0000313" key="10">
    <source>
        <dbReference type="Proteomes" id="UP001524478"/>
    </source>
</evidence>
<feature type="transmembrane region" description="Helical" evidence="7">
    <location>
        <begin position="58"/>
        <end position="77"/>
    </location>
</feature>
<keyword evidence="5 7" id="KW-1133">Transmembrane helix</keyword>
<dbReference type="CDD" id="cd01610">
    <property type="entry name" value="PAP2_like"/>
    <property type="match status" value="1"/>
</dbReference>
<name>A0ABT1S908_9FIRM</name>
<dbReference type="SMART" id="SM00014">
    <property type="entry name" value="acidPPc"/>
    <property type="match status" value="1"/>
</dbReference>
<evidence type="ECO:0000256" key="7">
    <source>
        <dbReference type="SAM" id="Phobius"/>
    </source>
</evidence>
<keyword evidence="4" id="KW-0378">Hydrolase</keyword>
<evidence type="ECO:0000256" key="6">
    <source>
        <dbReference type="ARBA" id="ARBA00023136"/>
    </source>
</evidence>
<feature type="transmembrane region" description="Helical" evidence="7">
    <location>
        <begin position="153"/>
        <end position="176"/>
    </location>
</feature>
<dbReference type="SUPFAM" id="SSF48317">
    <property type="entry name" value="Acid phosphatase/Vanadium-dependent haloperoxidase"/>
    <property type="match status" value="1"/>
</dbReference>
<keyword evidence="6 7" id="KW-0472">Membrane</keyword>
<comment type="caution">
    <text evidence="9">The sequence shown here is derived from an EMBL/GenBank/DDBJ whole genome shotgun (WGS) entry which is preliminary data.</text>
</comment>
<dbReference type="InterPro" id="IPR000326">
    <property type="entry name" value="PAP2/HPO"/>
</dbReference>
<gene>
    <name evidence="9" type="ORF">NE686_07630</name>
</gene>
<protein>
    <submittedName>
        <fullName evidence="9">Phosphatase PAP2 family protein</fullName>
    </submittedName>
</protein>
<keyword evidence="10" id="KW-1185">Reference proteome</keyword>
<comment type="subcellular location">
    <subcellularLocation>
        <location evidence="1">Cell membrane</location>
        <topology evidence="1">Multi-pass membrane protein</topology>
    </subcellularLocation>
</comment>
<evidence type="ECO:0000256" key="5">
    <source>
        <dbReference type="ARBA" id="ARBA00022989"/>
    </source>
</evidence>